<dbReference type="Proteomes" id="UP001497602">
    <property type="component" value="Unassembled WGS sequence"/>
</dbReference>
<gene>
    <name evidence="1" type="ORF">T190115A13A_80211</name>
</gene>
<name>A0ABP1FE68_9FLAO</name>
<keyword evidence="2" id="KW-1185">Reference proteome</keyword>
<evidence type="ECO:0000313" key="1">
    <source>
        <dbReference type="EMBL" id="CAL2108636.1"/>
    </source>
</evidence>
<comment type="caution">
    <text evidence="1">The sequence shown here is derived from an EMBL/GenBank/DDBJ whole genome shotgun (WGS) entry which is preliminary data.</text>
</comment>
<reference evidence="1 2" key="1">
    <citation type="submission" date="2024-05" db="EMBL/GenBank/DDBJ databases">
        <authorList>
            <person name="Duchaud E."/>
        </authorList>
    </citation>
    <scope>NUCLEOTIDE SEQUENCE [LARGE SCALE GENOMIC DNA]</scope>
    <source>
        <strain evidence="1">Ena-SAMPLE-TAB-13-05-2024-13:56:06:370-140305</strain>
    </source>
</reference>
<evidence type="ECO:0000313" key="2">
    <source>
        <dbReference type="Proteomes" id="UP001497602"/>
    </source>
</evidence>
<protein>
    <submittedName>
        <fullName evidence="1">Uncharacterized protein</fullName>
    </submittedName>
</protein>
<sequence length="67" mass="7516">MLGAATYLNSVSMAQKTKFDHPLTMGNPAFYFKKEGEKSLQKALEAQNDTNGVIKIHRVNSKTFVIR</sequence>
<dbReference type="EMBL" id="CAXJRC010000045">
    <property type="protein sequence ID" value="CAL2108636.1"/>
    <property type="molecule type" value="Genomic_DNA"/>
</dbReference>
<accession>A0ABP1FE68</accession>
<organism evidence="1 2">
    <name type="scientific">Tenacibaculum vairaonense</name>
    <dbReference type="NCBI Taxonomy" id="3137860"/>
    <lineage>
        <taxon>Bacteria</taxon>
        <taxon>Pseudomonadati</taxon>
        <taxon>Bacteroidota</taxon>
        <taxon>Flavobacteriia</taxon>
        <taxon>Flavobacteriales</taxon>
        <taxon>Flavobacteriaceae</taxon>
        <taxon>Tenacibaculum</taxon>
    </lineage>
</organism>
<proteinExistence type="predicted"/>